<dbReference type="InterPro" id="IPR021109">
    <property type="entry name" value="Peptidase_aspartic_dom_sf"/>
</dbReference>
<evidence type="ECO:0000259" key="9">
    <source>
        <dbReference type="PROSITE" id="PS51767"/>
    </source>
</evidence>
<organism evidence="10 11">
    <name type="scientific">Cervus elaphus hippelaphus</name>
    <name type="common">European red deer</name>
    <dbReference type="NCBI Taxonomy" id="46360"/>
    <lineage>
        <taxon>Eukaryota</taxon>
        <taxon>Metazoa</taxon>
        <taxon>Chordata</taxon>
        <taxon>Craniata</taxon>
        <taxon>Vertebrata</taxon>
        <taxon>Euteleostomi</taxon>
        <taxon>Mammalia</taxon>
        <taxon>Eutheria</taxon>
        <taxon>Laurasiatheria</taxon>
        <taxon>Artiodactyla</taxon>
        <taxon>Ruminantia</taxon>
        <taxon>Pecora</taxon>
        <taxon>Cervidae</taxon>
        <taxon>Cervinae</taxon>
        <taxon>Cervus</taxon>
    </lineage>
</organism>
<feature type="active site" evidence="6">
    <location>
        <position position="76"/>
    </location>
</feature>
<dbReference type="FunFam" id="2.40.70.10:FF:000006">
    <property type="entry name" value="Cathepsin E"/>
    <property type="match status" value="1"/>
</dbReference>
<comment type="subcellular location">
    <subcellularLocation>
        <location evidence="1">Secreted</location>
        <location evidence="1">Extracellular space</location>
    </subcellularLocation>
</comment>
<evidence type="ECO:0000256" key="3">
    <source>
        <dbReference type="ARBA" id="ARBA00022525"/>
    </source>
</evidence>
<evidence type="ECO:0000256" key="1">
    <source>
        <dbReference type="ARBA" id="ARBA00004239"/>
    </source>
</evidence>
<dbReference type="InterPro" id="IPR012848">
    <property type="entry name" value="Aspartic_peptidase_N"/>
</dbReference>
<evidence type="ECO:0000256" key="6">
    <source>
        <dbReference type="PIRSR" id="PIRSR601461-1"/>
    </source>
</evidence>
<evidence type="ECO:0000256" key="5">
    <source>
        <dbReference type="ARBA" id="ARBA00023157"/>
    </source>
</evidence>
<evidence type="ECO:0000313" key="11">
    <source>
        <dbReference type="Proteomes" id="UP000242450"/>
    </source>
</evidence>
<feature type="disulfide bond" evidence="7">
    <location>
        <begin position="89"/>
        <end position="94"/>
    </location>
</feature>
<evidence type="ECO:0000256" key="4">
    <source>
        <dbReference type="ARBA" id="ARBA00022729"/>
    </source>
</evidence>
<dbReference type="PRINTS" id="PR00792">
    <property type="entry name" value="PEPSIN"/>
</dbReference>
<keyword evidence="8" id="KW-0378">Hydrolase</keyword>
<accession>A0A212DGD0</accession>
<dbReference type="PANTHER" id="PTHR47966:SF49">
    <property type="entry name" value="PEPSIN A-5"/>
    <property type="match status" value="1"/>
</dbReference>
<feature type="active site" evidence="6">
    <location>
        <position position="257"/>
    </location>
</feature>
<gene>
    <name evidence="10" type="ORF">Celaphus_00013423</name>
</gene>
<evidence type="ECO:0000256" key="2">
    <source>
        <dbReference type="ARBA" id="ARBA00007447"/>
    </source>
</evidence>
<dbReference type="PROSITE" id="PS00141">
    <property type="entry name" value="ASP_PROTEASE"/>
    <property type="match status" value="2"/>
</dbReference>
<keyword evidence="3" id="KW-0964">Secreted</keyword>
<dbReference type="PROSITE" id="PS51767">
    <property type="entry name" value="PEPTIDASE_A1"/>
    <property type="match status" value="1"/>
</dbReference>
<dbReference type="EMBL" id="MKHE01000002">
    <property type="protein sequence ID" value="OWK17241.1"/>
    <property type="molecule type" value="Genomic_DNA"/>
</dbReference>
<feature type="disulfide bond" evidence="7">
    <location>
        <begin position="248"/>
        <end position="252"/>
    </location>
</feature>
<dbReference type="GO" id="GO:0006508">
    <property type="term" value="P:proteolysis"/>
    <property type="evidence" value="ECO:0007669"/>
    <property type="project" value="UniProtKB-KW"/>
</dbReference>
<dbReference type="GO" id="GO:0005576">
    <property type="term" value="C:extracellular region"/>
    <property type="evidence" value="ECO:0007669"/>
    <property type="project" value="UniProtKB-SubCell"/>
</dbReference>
<evidence type="ECO:0000256" key="7">
    <source>
        <dbReference type="PIRSR" id="PIRSR601461-2"/>
    </source>
</evidence>
<dbReference type="SUPFAM" id="SSF50630">
    <property type="entry name" value="Acid proteases"/>
    <property type="match status" value="1"/>
</dbReference>
<dbReference type="FunFam" id="2.40.70.10:FF:000004">
    <property type="entry name" value="Pepsin A"/>
    <property type="match status" value="1"/>
</dbReference>
<dbReference type="Proteomes" id="UP000242450">
    <property type="component" value="Chromosome 2"/>
</dbReference>
<comment type="similarity">
    <text evidence="2 8">Belongs to the peptidase A1 family.</text>
</comment>
<dbReference type="AlphaFoldDB" id="A0A212DGD0"/>
<protein>
    <submittedName>
        <fullName evidence="10">PAG2</fullName>
    </submittedName>
</protein>
<feature type="disulfide bond" evidence="7">
    <location>
        <begin position="289"/>
        <end position="323"/>
    </location>
</feature>
<dbReference type="PANTHER" id="PTHR47966">
    <property type="entry name" value="BETA-SITE APP-CLEAVING ENZYME, ISOFORM A-RELATED"/>
    <property type="match status" value="1"/>
</dbReference>
<keyword evidence="5 7" id="KW-1015">Disulfide bond</keyword>
<dbReference type="InterPro" id="IPR001969">
    <property type="entry name" value="Aspartic_peptidase_AS"/>
</dbReference>
<dbReference type="Gene3D" id="6.10.140.60">
    <property type="match status" value="1"/>
</dbReference>
<dbReference type="InterPro" id="IPR033121">
    <property type="entry name" value="PEPTIDASE_A1"/>
</dbReference>
<reference evidence="10 11" key="1">
    <citation type="journal article" date="2018" name="Mol. Genet. Genomics">
        <title>The red deer Cervus elaphus genome CerEla1.0: sequencing, annotating, genes, and chromosomes.</title>
        <authorList>
            <person name="Bana N.A."/>
            <person name="Nyiri A."/>
            <person name="Nagy J."/>
            <person name="Frank K."/>
            <person name="Nagy T."/>
            <person name="Steger V."/>
            <person name="Schiller M."/>
            <person name="Lakatos P."/>
            <person name="Sugar L."/>
            <person name="Horn P."/>
            <person name="Barta E."/>
            <person name="Orosz L."/>
        </authorList>
    </citation>
    <scope>NUCLEOTIDE SEQUENCE [LARGE SCALE GENOMIC DNA]</scope>
    <source>
        <strain evidence="10">Hungarian</strain>
    </source>
</reference>
<keyword evidence="8" id="KW-0064">Aspartyl protease</keyword>
<keyword evidence="11" id="KW-1185">Reference proteome</keyword>
<evidence type="ECO:0000313" key="10">
    <source>
        <dbReference type="EMBL" id="OWK17241.1"/>
    </source>
</evidence>
<dbReference type="Pfam" id="PF07966">
    <property type="entry name" value="A1_Propeptide"/>
    <property type="match status" value="1"/>
</dbReference>
<dbReference type="Gene3D" id="2.40.70.10">
    <property type="entry name" value="Acid Proteases"/>
    <property type="match status" value="2"/>
</dbReference>
<comment type="caution">
    <text evidence="10">The sequence shown here is derived from an EMBL/GenBank/DDBJ whole genome shotgun (WGS) entry which is preliminary data.</text>
</comment>
<keyword evidence="4" id="KW-0732">Signal</keyword>
<evidence type="ECO:0000256" key="8">
    <source>
        <dbReference type="RuleBase" id="RU000454"/>
    </source>
</evidence>
<dbReference type="InterPro" id="IPR001461">
    <property type="entry name" value="Aspartic_peptidase_A1"/>
</dbReference>
<feature type="domain" description="Peptidase A1" evidence="9">
    <location>
        <begin position="58"/>
        <end position="364"/>
    </location>
</feature>
<dbReference type="Pfam" id="PF00026">
    <property type="entry name" value="Asp"/>
    <property type="match status" value="1"/>
</dbReference>
<proteinExistence type="inferred from homology"/>
<dbReference type="OrthoDB" id="771136at2759"/>
<name>A0A212DGD0_CEREH</name>
<dbReference type="GO" id="GO:0004190">
    <property type="term" value="F:aspartic-type endopeptidase activity"/>
    <property type="evidence" value="ECO:0007669"/>
    <property type="project" value="UniProtKB-KW"/>
</dbReference>
<sequence>MLGERIPLTKMKTMQDTLPEKNVLKNFLEKHAYRLSQNSANDPKFTSHPLKNMQDFFYTGNITIGTPPQEFRVIFDTGSSVTWVASVYCHSPSCSAMIRFNPEASSTFYPSNQSISLPYGLAWMKGVLGYDTVRIGNLVIMNQTFGLAKEYERLMVSKPVDGILGLGFPKLAKGTIPILDNLKKQGVTSEPVFAFYLTTQKESGSVVMFGGVDHSYHKGELNWVPVSKPGFWQIAMDRISINGTVVACSWGCQALVDTGTTMLMGPSDAVTKIDRFLQPKPSEDSKIPCNLTSTLPPIIFTINGIDYPVPAQAYMEKASEHVCFTHILGNPEGIKGSETWVLGDIFLRLYFSVFDWKNNRIGLAPAV</sequence>
<keyword evidence="8" id="KW-0645">Protease</keyword>